<keyword evidence="1" id="KW-0812">Transmembrane</keyword>
<evidence type="ECO:0000313" key="2">
    <source>
        <dbReference type="EMBL" id="AYP68314.1"/>
    </source>
</evidence>
<dbReference type="EMBL" id="MH884508">
    <property type="protein sequence ID" value="AYP68314.1"/>
    <property type="molecule type" value="Genomic_DNA"/>
</dbReference>
<protein>
    <submittedName>
        <fullName evidence="2">Uncharacterized protein</fullName>
    </submittedName>
</protein>
<evidence type="ECO:0000256" key="1">
    <source>
        <dbReference type="SAM" id="Phobius"/>
    </source>
</evidence>
<evidence type="ECO:0000313" key="3">
    <source>
        <dbReference type="Proteomes" id="UP000274199"/>
    </source>
</evidence>
<accession>A0A3G3BVQ7</accession>
<keyword evidence="3" id="KW-1185">Reference proteome</keyword>
<organism evidence="2 3">
    <name type="scientific">Bacillus phage vB_BcoS-136</name>
    <dbReference type="NCBI Taxonomy" id="2419619"/>
    <lineage>
        <taxon>Viruses</taxon>
        <taxon>Duplodnaviria</taxon>
        <taxon>Heunggongvirae</taxon>
        <taxon>Uroviricota</taxon>
        <taxon>Caudoviricetes</taxon>
        <taxon>Heleneionescovirinae</taxon>
        <taxon>Kenyattavirus</taxon>
        <taxon>Kenyattavirus kv136</taxon>
    </lineage>
</organism>
<name>A0A3G3BVQ7_9CAUD</name>
<keyword evidence="1" id="KW-0472">Membrane</keyword>
<gene>
    <name evidence="2" type="ORF">vBBcoS136_00200</name>
</gene>
<proteinExistence type="predicted"/>
<dbReference type="Proteomes" id="UP000274199">
    <property type="component" value="Segment"/>
</dbReference>
<feature type="transmembrane region" description="Helical" evidence="1">
    <location>
        <begin position="6"/>
        <end position="21"/>
    </location>
</feature>
<sequence length="88" mass="10267">MTLFAVTLSFIIVIILIVFNYERKMAKIVARAKYLDKQKSSSITQLAKASEMLVEENEIYISILKDNFTEEEIDDMYQRKVEEKGLQV</sequence>
<reference evidence="2 3" key="1">
    <citation type="submission" date="2018-09" db="EMBL/GenBank/DDBJ databases">
        <title>Comparative Genomic Analysis of Eight Novel Haloalkaliphilic Bacteriophages from Lake Elmenteita, Kenya.</title>
        <authorList>
            <person name="Akhwale J.K."/>
        </authorList>
    </citation>
    <scope>NUCLEOTIDE SEQUENCE [LARGE SCALE GENOMIC DNA]</scope>
</reference>
<keyword evidence="1" id="KW-1133">Transmembrane helix</keyword>